<dbReference type="Proteomes" id="UP000299102">
    <property type="component" value="Unassembled WGS sequence"/>
</dbReference>
<reference evidence="1 2" key="1">
    <citation type="journal article" date="2019" name="Commun. Biol.">
        <title>The bagworm genome reveals a unique fibroin gene that provides high tensile strength.</title>
        <authorList>
            <person name="Kono N."/>
            <person name="Nakamura H."/>
            <person name="Ohtoshi R."/>
            <person name="Tomita M."/>
            <person name="Numata K."/>
            <person name="Arakawa K."/>
        </authorList>
    </citation>
    <scope>NUCLEOTIDE SEQUENCE [LARGE SCALE GENOMIC DNA]</scope>
</reference>
<comment type="caution">
    <text evidence="1">The sequence shown here is derived from an EMBL/GenBank/DDBJ whole genome shotgun (WGS) entry which is preliminary data.</text>
</comment>
<proteinExistence type="predicted"/>
<dbReference type="OrthoDB" id="6109at2759"/>
<accession>A0A4C1XSD0</accession>
<gene>
    <name evidence="1" type="ORF">EVAR_88508_1</name>
</gene>
<dbReference type="EMBL" id="BGZK01000955">
    <property type="protein sequence ID" value="GBP66398.1"/>
    <property type="molecule type" value="Genomic_DNA"/>
</dbReference>
<name>A0A4C1XSD0_EUMVA</name>
<evidence type="ECO:0000313" key="2">
    <source>
        <dbReference type="Proteomes" id="UP000299102"/>
    </source>
</evidence>
<sequence length="162" mass="18432">MASALSTWVYAPSGHAPPPVPASPAPRGSRQYNTPYNYTNIRHVAPLVPAHHRCRDRIMGGGSPLKLVWRRRYRWQYRYRVCFYICVGAARVSTEVFQLEAYRLFCLEDQVPGSTARRLGCVKRLTLPWRMYESTVAFNAPGEGGIERDKARVNAWQSNACT</sequence>
<keyword evidence="2" id="KW-1185">Reference proteome</keyword>
<organism evidence="1 2">
    <name type="scientific">Eumeta variegata</name>
    <name type="common">Bagworm moth</name>
    <name type="synonym">Eumeta japonica</name>
    <dbReference type="NCBI Taxonomy" id="151549"/>
    <lineage>
        <taxon>Eukaryota</taxon>
        <taxon>Metazoa</taxon>
        <taxon>Ecdysozoa</taxon>
        <taxon>Arthropoda</taxon>
        <taxon>Hexapoda</taxon>
        <taxon>Insecta</taxon>
        <taxon>Pterygota</taxon>
        <taxon>Neoptera</taxon>
        <taxon>Endopterygota</taxon>
        <taxon>Lepidoptera</taxon>
        <taxon>Glossata</taxon>
        <taxon>Ditrysia</taxon>
        <taxon>Tineoidea</taxon>
        <taxon>Psychidae</taxon>
        <taxon>Oiketicinae</taxon>
        <taxon>Eumeta</taxon>
    </lineage>
</organism>
<evidence type="ECO:0000313" key="1">
    <source>
        <dbReference type="EMBL" id="GBP66398.1"/>
    </source>
</evidence>
<dbReference type="AlphaFoldDB" id="A0A4C1XSD0"/>
<protein>
    <submittedName>
        <fullName evidence="1">Uncharacterized protein</fullName>
    </submittedName>
</protein>